<comment type="caution">
    <text evidence="3">The sequence shown here is derived from an EMBL/GenBank/DDBJ whole genome shotgun (WGS) entry which is preliminary data.</text>
</comment>
<accession>A0ABN0Z8A7</accession>
<dbReference type="EMBL" id="BAAABX010000091">
    <property type="protein sequence ID" value="GAA0438243.1"/>
    <property type="molecule type" value="Genomic_DNA"/>
</dbReference>
<gene>
    <name evidence="3" type="ORF">GCM10010357_69570</name>
</gene>
<evidence type="ECO:0000313" key="4">
    <source>
        <dbReference type="Proteomes" id="UP001500879"/>
    </source>
</evidence>
<proteinExistence type="predicted"/>
<organism evidence="3 4">
    <name type="scientific">Streptomyces luteireticuli</name>
    <dbReference type="NCBI Taxonomy" id="173858"/>
    <lineage>
        <taxon>Bacteria</taxon>
        <taxon>Bacillati</taxon>
        <taxon>Actinomycetota</taxon>
        <taxon>Actinomycetes</taxon>
        <taxon>Kitasatosporales</taxon>
        <taxon>Streptomycetaceae</taxon>
        <taxon>Streptomyces</taxon>
    </lineage>
</organism>
<dbReference type="RefSeq" id="WP_344032960.1">
    <property type="nucleotide sequence ID" value="NZ_BAAABX010000091.1"/>
</dbReference>
<feature type="region of interest" description="Disordered" evidence="1">
    <location>
        <begin position="182"/>
        <end position="204"/>
    </location>
</feature>
<evidence type="ECO:0000259" key="2">
    <source>
        <dbReference type="Pfam" id="PF12307"/>
    </source>
</evidence>
<dbReference type="Proteomes" id="UP001500879">
    <property type="component" value="Unassembled WGS sequence"/>
</dbReference>
<protein>
    <recommendedName>
        <fullName evidence="2">DUF3631 domain-containing protein</fullName>
    </recommendedName>
</protein>
<reference evidence="3 4" key="1">
    <citation type="journal article" date="2019" name="Int. J. Syst. Evol. Microbiol.">
        <title>The Global Catalogue of Microorganisms (GCM) 10K type strain sequencing project: providing services to taxonomists for standard genome sequencing and annotation.</title>
        <authorList>
            <consortium name="The Broad Institute Genomics Platform"/>
            <consortium name="The Broad Institute Genome Sequencing Center for Infectious Disease"/>
            <person name="Wu L."/>
            <person name="Ma J."/>
        </authorList>
    </citation>
    <scope>NUCLEOTIDE SEQUENCE [LARGE SCALE GENOMIC DNA]</scope>
    <source>
        <strain evidence="3 4">JCM 4788</strain>
    </source>
</reference>
<feature type="domain" description="DUF3631" evidence="2">
    <location>
        <begin position="95"/>
        <end position="187"/>
    </location>
</feature>
<keyword evidence="4" id="KW-1185">Reference proteome</keyword>
<evidence type="ECO:0000313" key="3">
    <source>
        <dbReference type="EMBL" id="GAA0438243.1"/>
    </source>
</evidence>
<name>A0ABN0Z8A7_9ACTN</name>
<dbReference type="InterPro" id="IPR022081">
    <property type="entry name" value="DUF3631"/>
</dbReference>
<sequence>MTPFLADILIDTPCCAQHRPGGAGMRLPYPALTPAIHADEAPQEENRARCRQTAVELLERAEELVHLLSATPRRSTAPRAVATRPSAGRRAHDAAEYGKGDTGILRACREVFAAHGDPGTLPTADLVEALRSTKGPAWGAWQREDLTPRRLAMLLSPYSIRSHNIRLPDGTQRKGYRRSEFTAALRRHRPDPPVSPARHGEHTA</sequence>
<dbReference type="Pfam" id="PF12307">
    <property type="entry name" value="DUF3631"/>
    <property type="match status" value="1"/>
</dbReference>
<evidence type="ECO:0000256" key="1">
    <source>
        <dbReference type="SAM" id="MobiDB-lite"/>
    </source>
</evidence>